<name>A0A2T7ECS7_9POAL</name>
<feature type="region of interest" description="Disordered" evidence="1">
    <location>
        <begin position="1"/>
        <end position="20"/>
    </location>
</feature>
<sequence>MDELASEADEPAIDHEPAPGRHIVQFLVDRATTTTTKRDMPRAHRSRVVGGKSIRLIPMYRESRPPAHMREARAFRELLQGMHGSSAALQHKVQTFVTGHEME</sequence>
<dbReference type="AlphaFoldDB" id="A0A2T7ECS7"/>
<accession>A0A2T7ECS7</accession>
<evidence type="ECO:0000256" key="1">
    <source>
        <dbReference type="SAM" id="MobiDB-lite"/>
    </source>
</evidence>
<dbReference type="EMBL" id="CM009751">
    <property type="protein sequence ID" value="PUZ65634.1"/>
    <property type="molecule type" value="Genomic_DNA"/>
</dbReference>
<feature type="compositionally biased region" description="Acidic residues" evidence="1">
    <location>
        <begin position="1"/>
        <end position="11"/>
    </location>
</feature>
<dbReference type="Proteomes" id="UP000244336">
    <property type="component" value="Chromosome 3"/>
</dbReference>
<evidence type="ECO:0000313" key="3">
    <source>
        <dbReference type="Proteomes" id="UP000244336"/>
    </source>
</evidence>
<reference evidence="2 3" key="1">
    <citation type="submission" date="2018-04" db="EMBL/GenBank/DDBJ databases">
        <title>WGS assembly of Panicum hallii var. hallii HAL2.</title>
        <authorList>
            <person name="Lovell J."/>
            <person name="Jenkins J."/>
            <person name="Lowry D."/>
            <person name="Mamidi S."/>
            <person name="Sreedasyam A."/>
            <person name="Weng X."/>
            <person name="Barry K."/>
            <person name="Bonette J."/>
            <person name="Campitelli B."/>
            <person name="Daum C."/>
            <person name="Gordon S."/>
            <person name="Gould B."/>
            <person name="Lipzen A."/>
            <person name="MacQueen A."/>
            <person name="Palacio-Mejia J."/>
            <person name="Plott C."/>
            <person name="Shakirov E."/>
            <person name="Shu S."/>
            <person name="Yoshinaga Y."/>
            <person name="Zane M."/>
            <person name="Rokhsar D."/>
            <person name="Grimwood J."/>
            <person name="Schmutz J."/>
            <person name="Juenger T."/>
        </authorList>
    </citation>
    <scope>NUCLEOTIDE SEQUENCE [LARGE SCALE GENOMIC DNA]</scope>
    <source>
        <strain evidence="3">cv. HAL2</strain>
    </source>
</reference>
<proteinExistence type="predicted"/>
<gene>
    <name evidence="2" type="ORF">GQ55_3G239800</name>
</gene>
<dbReference type="Gramene" id="PUZ65634">
    <property type="protein sequence ID" value="PUZ65634"/>
    <property type="gene ID" value="GQ55_3G239800"/>
</dbReference>
<evidence type="ECO:0000313" key="2">
    <source>
        <dbReference type="EMBL" id="PUZ65634.1"/>
    </source>
</evidence>
<keyword evidence="3" id="KW-1185">Reference proteome</keyword>
<protein>
    <submittedName>
        <fullName evidence="2">Uncharacterized protein</fullName>
    </submittedName>
</protein>
<organism evidence="2 3">
    <name type="scientific">Panicum hallii var. hallii</name>
    <dbReference type="NCBI Taxonomy" id="1504633"/>
    <lineage>
        <taxon>Eukaryota</taxon>
        <taxon>Viridiplantae</taxon>
        <taxon>Streptophyta</taxon>
        <taxon>Embryophyta</taxon>
        <taxon>Tracheophyta</taxon>
        <taxon>Spermatophyta</taxon>
        <taxon>Magnoliopsida</taxon>
        <taxon>Liliopsida</taxon>
        <taxon>Poales</taxon>
        <taxon>Poaceae</taxon>
        <taxon>PACMAD clade</taxon>
        <taxon>Panicoideae</taxon>
        <taxon>Panicodae</taxon>
        <taxon>Paniceae</taxon>
        <taxon>Panicinae</taxon>
        <taxon>Panicum</taxon>
        <taxon>Panicum sect. Panicum</taxon>
    </lineage>
</organism>